<gene>
    <name evidence="1" type="ORF">DMH04_56245</name>
</gene>
<reference evidence="1 2" key="1">
    <citation type="submission" date="2018-05" db="EMBL/GenBank/DDBJ databases">
        <title>Evolution of GPA BGCs.</title>
        <authorList>
            <person name="Waglechner N."/>
            <person name="Wright G.D."/>
        </authorList>
    </citation>
    <scope>NUCLEOTIDE SEQUENCE [LARGE SCALE GENOMIC DNA]</scope>
    <source>
        <strain evidence="1 2">A82846</strain>
    </source>
</reference>
<evidence type="ECO:0000313" key="2">
    <source>
        <dbReference type="Proteomes" id="UP000287547"/>
    </source>
</evidence>
<comment type="caution">
    <text evidence="1">The sequence shown here is derived from an EMBL/GenBank/DDBJ whole genome shotgun (WGS) entry which is preliminary data.</text>
</comment>
<sequence>MATLFGRWVKRFHDPLQFRSRIGLLILIQAIVDGRSMIIQRTQKDPLTWRFIQIRGPACDRRDDRI</sequence>
<accession>A0A428XSS7</accession>
<dbReference type="Proteomes" id="UP000287547">
    <property type="component" value="Unassembled WGS sequence"/>
</dbReference>
<organism evidence="1 2">
    <name type="scientific">Kibdelosporangium aridum</name>
    <dbReference type="NCBI Taxonomy" id="2030"/>
    <lineage>
        <taxon>Bacteria</taxon>
        <taxon>Bacillati</taxon>
        <taxon>Actinomycetota</taxon>
        <taxon>Actinomycetes</taxon>
        <taxon>Pseudonocardiales</taxon>
        <taxon>Pseudonocardiaceae</taxon>
        <taxon>Kibdelosporangium</taxon>
    </lineage>
</organism>
<proteinExistence type="predicted"/>
<evidence type="ECO:0000313" key="1">
    <source>
        <dbReference type="EMBL" id="RSM58312.1"/>
    </source>
</evidence>
<name>A0A428XSS7_KIBAR</name>
<protein>
    <submittedName>
        <fullName evidence="1">Uncharacterized protein</fullName>
    </submittedName>
</protein>
<dbReference type="EMBL" id="QHKI01000144">
    <property type="protein sequence ID" value="RSM58312.1"/>
    <property type="molecule type" value="Genomic_DNA"/>
</dbReference>
<dbReference type="AlphaFoldDB" id="A0A428XSS7"/>